<gene>
    <name evidence="2" type="ORF">LWI29_030804</name>
</gene>
<evidence type="ECO:0000256" key="1">
    <source>
        <dbReference type="SAM" id="SignalP"/>
    </source>
</evidence>
<accession>A0AA39SFE6</accession>
<evidence type="ECO:0000313" key="2">
    <source>
        <dbReference type="EMBL" id="KAK0590718.1"/>
    </source>
</evidence>
<feature type="signal peptide" evidence="1">
    <location>
        <begin position="1"/>
        <end position="22"/>
    </location>
</feature>
<name>A0AA39SFE6_ACESA</name>
<dbReference type="Proteomes" id="UP001168877">
    <property type="component" value="Unassembled WGS sequence"/>
</dbReference>
<comment type="caution">
    <text evidence="2">The sequence shown here is derived from an EMBL/GenBank/DDBJ whole genome shotgun (WGS) entry which is preliminary data.</text>
</comment>
<protein>
    <submittedName>
        <fullName evidence="2">Uncharacterized protein</fullName>
    </submittedName>
</protein>
<sequence>MMKKLVGLYWFFVFLIFTEVGTNFVQGSSRFSFLVNTQDLEPSQYVTVRGCNNDCDTACCYCNIEKQPPLCEICCREEGV</sequence>
<evidence type="ECO:0000313" key="3">
    <source>
        <dbReference type="Proteomes" id="UP001168877"/>
    </source>
</evidence>
<dbReference type="EMBL" id="JAUESC010000381">
    <property type="protein sequence ID" value="KAK0590718.1"/>
    <property type="molecule type" value="Genomic_DNA"/>
</dbReference>
<proteinExistence type="predicted"/>
<keyword evidence="1" id="KW-0732">Signal</keyword>
<reference evidence="2" key="2">
    <citation type="submission" date="2023-06" db="EMBL/GenBank/DDBJ databases">
        <authorList>
            <person name="Swenson N.G."/>
            <person name="Wegrzyn J.L."/>
            <person name="Mcevoy S.L."/>
        </authorList>
    </citation>
    <scope>NUCLEOTIDE SEQUENCE</scope>
    <source>
        <strain evidence="2">NS2018</strain>
        <tissue evidence="2">Leaf</tissue>
    </source>
</reference>
<keyword evidence="3" id="KW-1185">Reference proteome</keyword>
<reference evidence="2" key="1">
    <citation type="journal article" date="2022" name="Plant J.">
        <title>Strategies of tolerance reflected in two North American maple genomes.</title>
        <authorList>
            <person name="McEvoy S.L."/>
            <person name="Sezen U.U."/>
            <person name="Trouern-Trend A."/>
            <person name="McMahon S.M."/>
            <person name="Schaberg P.G."/>
            <person name="Yang J."/>
            <person name="Wegrzyn J.L."/>
            <person name="Swenson N.G."/>
        </authorList>
    </citation>
    <scope>NUCLEOTIDE SEQUENCE</scope>
    <source>
        <strain evidence="2">NS2018</strain>
    </source>
</reference>
<organism evidence="2 3">
    <name type="scientific">Acer saccharum</name>
    <name type="common">Sugar maple</name>
    <dbReference type="NCBI Taxonomy" id="4024"/>
    <lineage>
        <taxon>Eukaryota</taxon>
        <taxon>Viridiplantae</taxon>
        <taxon>Streptophyta</taxon>
        <taxon>Embryophyta</taxon>
        <taxon>Tracheophyta</taxon>
        <taxon>Spermatophyta</taxon>
        <taxon>Magnoliopsida</taxon>
        <taxon>eudicotyledons</taxon>
        <taxon>Gunneridae</taxon>
        <taxon>Pentapetalae</taxon>
        <taxon>rosids</taxon>
        <taxon>malvids</taxon>
        <taxon>Sapindales</taxon>
        <taxon>Sapindaceae</taxon>
        <taxon>Hippocastanoideae</taxon>
        <taxon>Acereae</taxon>
        <taxon>Acer</taxon>
    </lineage>
</organism>
<dbReference type="AlphaFoldDB" id="A0AA39SFE6"/>
<feature type="chain" id="PRO_5041287904" evidence="1">
    <location>
        <begin position="23"/>
        <end position="80"/>
    </location>
</feature>